<name>A0ABS6AUR3_9NOCA</name>
<proteinExistence type="predicted"/>
<evidence type="ECO:0000313" key="1">
    <source>
        <dbReference type="EMBL" id="MBU3060778.1"/>
    </source>
</evidence>
<reference evidence="1 2" key="1">
    <citation type="submission" date="2021-06" db="EMBL/GenBank/DDBJ databases">
        <title>Actinomycetes sequencing.</title>
        <authorList>
            <person name="Shan Q."/>
        </authorList>
    </citation>
    <scope>NUCLEOTIDE SEQUENCE [LARGE SCALE GENOMIC DNA]</scope>
    <source>
        <strain evidence="1 2">NEAU-G5</strain>
    </source>
</reference>
<accession>A0ABS6AUR3</accession>
<dbReference type="Proteomes" id="UP000733379">
    <property type="component" value="Unassembled WGS sequence"/>
</dbReference>
<protein>
    <submittedName>
        <fullName evidence="1">Uncharacterized protein</fullName>
    </submittedName>
</protein>
<dbReference type="RefSeq" id="WP_215915584.1">
    <property type="nucleotide sequence ID" value="NZ_JAHKNI010000001.1"/>
</dbReference>
<organism evidence="1 2">
    <name type="scientific">Nocardia albiluteola</name>
    <dbReference type="NCBI Taxonomy" id="2842303"/>
    <lineage>
        <taxon>Bacteria</taxon>
        <taxon>Bacillati</taxon>
        <taxon>Actinomycetota</taxon>
        <taxon>Actinomycetes</taxon>
        <taxon>Mycobacteriales</taxon>
        <taxon>Nocardiaceae</taxon>
        <taxon>Nocardia</taxon>
    </lineage>
</organism>
<sequence>MMIAQETDGRARLMPGVPHGEDGHPLMANWYEFSPPLPDADHAVRFAVLDARGFYPCDGLGLVLDGSHCLCKRRGLTNDDALAALGAGYHLT</sequence>
<evidence type="ECO:0000313" key="2">
    <source>
        <dbReference type="Proteomes" id="UP000733379"/>
    </source>
</evidence>
<comment type="caution">
    <text evidence="1">The sequence shown here is derived from an EMBL/GenBank/DDBJ whole genome shotgun (WGS) entry which is preliminary data.</text>
</comment>
<keyword evidence="2" id="KW-1185">Reference proteome</keyword>
<gene>
    <name evidence="1" type="ORF">KO481_04470</name>
</gene>
<dbReference type="EMBL" id="JAHKNI010000001">
    <property type="protein sequence ID" value="MBU3060778.1"/>
    <property type="molecule type" value="Genomic_DNA"/>
</dbReference>